<feature type="compositionally biased region" description="Basic and acidic residues" evidence="1">
    <location>
        <begin position="1"/>
        <end position="13"/>
    </location>
</feature>
<dbReference type="OrthoDB" id="9999955at2759"/>
<dbReference type="Proteomes" id="UP001152320">
    <property type="component" value="Chromosome 16"/>
</dbReference>
<sequence>MAPVLERNEKDQGFSEGDQAFSERGTAFSEADHIFSEGVSPLPPPPSFDRPPRSSKVLSVSSDAPRISCSAPASTVAAPPRPPRSSRYRQPPPPILVNGHHGDNGRYLGNTEDTAKLLENWHIEDPDLDDCFSKLAECRSNPQLLDINVNRTIFDTDVIVHYAGDDADRKRLLESESSDSLFMKAATPS</sequence>
<keyword evidence="3" id="KW-1185">Reference proteome</keyword>
<protein>
    <submittedName>
        <fullName evidence="2">Uncharacterized protein</fullName>
    </submittedName>
</protein>
<organism evidence="2 3">
    <name type="scientific">Holothuria leucospilota</name>
    <name type="common">Black long sea cucumber</name>
    <name type="synonym">Mertensiothuria leucospilota</name>
    <dbReference type="NCBI Taxonomy" id="206669"/>
    <lineage>
        <taxon>Eukaryota</taxon>
        <taxon>Metazoa</taxon>
        <taxon>Echinodermata</taxon>
        <taxon>Eleutherozoa</taxon>
        <taxon>Echinozoa</taxon>
        <taxon>Holothuroidea</taxon>
        <taxon>Aspidochirotacea</taxon>
        <taxon>Aspidochirotida</taxon>
        <taxon>Holothuriidae</taxon>
        <taxon>Holothuria</taxon>
    </lineage>
</organism>
<reference evidence="2" key="1">
    <citation type="submission" date="2021-10" db="EMBL/GenBank/DDBJ databases">
        <title>Tropical sea cucumber genome reveals ecological adaptation and Cuvierian tubules defense mechanism.</title>
        <authorList>
            <person name="Chen T."/>
        </authorList>
    </citation>
    <scope>NUCLEOTIDE SEQUENCE</scope>
    <source>
        <strain evidence="2">Nanhai2018</strain>
        <tissue evidence="2">Muscle</tissue>
    </source>
</reference>
<gene>
    <name evidence="2" type="ORF">HOLleu_31640</name>
</gene>
<dbReference type="AlphaFoldDB" id="A0A9Q0YQD1"/>
<evidence type="ECO:0000313" key="2">
    <source>
        <dbReference type="EMBL" id="KAJ8026723.1"/>
    </source>
</evidence>
<dbReference type="EMBL" id="JAIZAY010000016">
    <property type="protein sequence ID" value="KAJ8026723.1"/>
    <property type="molecule type" value="Genomic_DNA"/>
</dbReference>
<name>A0A9Q0YQD1_HOLLE</name>
<proteinExistence type="predicted"/>
<comment type="caution">
    <text evidence="2">The sequence shown here is derived from an EMBL/GenBank/DDBJ whole genome shotgun (WGS) entry which is preliminary data.</text>
</comment>
<evidence type="ECO:0000313" key="3">
    <source>
        <dbReference type="Proteomes" id="UP001152320"/>
    </source>
</evidence>
<accession>A0A9Q0YQD1</accession>
<feature type="region of interest" description="Disordered" evidence="1">
    <location>
        <begin position="1"/>
        <end position="107"/>
    </location>
</feature>
<evidence type="ECO:0000256" key="1">
    <source>
        <dbReference type="SAM" id="MobiDB-lite"/>
    </source>
</evidence>